<dbReference type="OrthoDB" id="2521594at2759"/>
<name>A0A369J5U1_HYPMA</name>
<proteinExistence type="predicted"/>
<evidence type="ECO:0000313" key="3">
    <source>
        <dbReference type="EMBL" id="RDB15957.1"/>
    </source>
</evidence>
<dbReference type="InterPro" id="IPR011009">
    <property type="entry name" value="Kinase-like_dom_sf"/>
</dbReference>
<gene>
    <name evidence="3" type="primary">p38b</name>
    <name evidence="3" type="ORF">Hypma_003556</name>
</gene>
<evidence type="ECO:0000256" key="1">
    <source>
        <dbReference type="SAM" id="MobiDB-lite"/>
    </source>
</evidence>
<dbReference type="SMART" id="SM00220">
    <property type="entry name" value="S_TKc"/>
    <property type="match status" value="1"/>
</dbReference>
<sequence>MQPDDYAGLENEVKLLFDYNPPALSPHPKSPCPKLTAPLSFYDKHLDARLMLNKVSLNSAMINGLSQTVSLAIHSLRDQNILLPTIKAGDGFPTSALRAYRTATGPVVDAQAVARVYLEGTSLFCSLLASMLSLYGHATEWTSVLRFVDLAATRIQDYYSLNEDFGLTLMAEKDGTLKIPGNVWESMEDVMREDLKHVQRLFPRLAIWHTLYVSQDAEDALRDTGKLTSTESFSHERFHTLGYVVPDFTLPHSPDATKTSWGVPVISFVGSPTSAARPSPVTAEKIQPQAPVLRRSTRVRAKTLIRRRKLPPKPFRQDTPRREPSSPSKSDRIWAPTTPSPPESIKKVDDSKQHLAASLLQHAWSRAVQEDSTFMVFHCGNYERIAFRHRSSQTLHISDLIDVTKCADPSYGTLHIGLYMAIIEDALDRAHQLAEREKNAVPKIKRKMRINESESLQFRKRPKTRAVVAKEAALKLEREKAFEAVVRESHSRNLAILRIRYAHFNSEAPASFLRVNSVRETTYTPKEYLSITITSEIAAGAAGDVHAATLELLASNGEAVHYDVVVKLAFEPEQQTRMRHEFAVYQHLISSGVKGIPHIFGLFQDAESDALMLVMTNVGLCVWDRRPDKRTAKFTISKSEGNAFIDVLKSIHRAGVRHRDLRPENLAISDDGEVTIFDFDRAVLGASEGSRQRELEHLMDLVNGEYCPPGEAPSLGTPSEERYQHSPDDADPSYQFRGRVLRSWPSSYSLLNSRPIFVSVLL</sequence>
<evidence type="ECO:0000313" key="4">
    <source>
        <dbReference type="Proteomes" id="UP000076154"/>
    </source>
</evidence>
<dbReference type="SUPFAM" id="SSF56112">
    <property type="entry name" value="Protein kinase-like (PK-like)"/>
    <property type="match status" value="1"/>
</dbReference>
<dbReference type="AlphaFoldDB" id="A0A369J5U1"/>
<dbReference type="InParanoid" id="A0A369J5U1"/>
<dbReference type="PROSITE" id="PS50011">
    <property type="entry name" value="PROTEIN_KINASE_DOM"/>
    <property type="match status" value="1"/>
</dbReference>
<evidence type="ECO:0000259" key="2">
    <source>
        <dbReference type="PROSITE" id="PS50011"/>
    </source>
</evidence>
<feature type="region of interest" description="Disordered" evidence="1">
    <location>
        <begin position="709"/>
        <end position="730"/>
    </location>
</feature>
<keyword evidence="3" id="KW-0808">Transferase</keyword>
<dbReference type="Gene3D" id="1.10.510.10">
    <property type="entry name" value="Transferase(Phosphotransferase) domain 1"/>
    <property type="match status" value="1"/>
</dbReference>
<dbReference type="Proteomes" id="UP000076154">
    <property type="component" value="Unassembled WGS sequence"/>
</dbReference>
<feature type="region of interest" description="Disordered" evidence="1">
    <location>
        <begin position="272"/>
        <end position="291"/>
    </location>
</feature>
<keyword evidence="4" id="KW-1185">Reference proteome</keyword>
<feature type="compositionally biased region" description="Basic and acidic residues" evidence="1">
    <location>
        <begin position="719"/>
        <end position="728"/>
    </location>
</feature>
<feature type="compositionally biased region" description="Basic residues" evidence="1">
    <location>
        <begin position="301"/>
        <end position="311"/>
    </location>
</feature>
<dbReference type="GO" id="GO:0004672">
    <property type="term" value="F:protein kinase activity"/>
    <property type="evidence" value="ECO:0007669"/>
    <property type="project" value="InterPro"/>
</dbReference>
<dbReference type="InterPro" id="IPR000719">
    <property type="entry name" value="Prot_kinase_dom"/>
</dbReference>
<dbReference type="EMBL" id="LUEZ02000137">
    <property type="protein sequence ID" value="RDB15957.1"/>
    <property type="molecule type" value="Genomic_DNA"/>
</dbReference>
<dbReference type="GO" id="GO:0005524">
    <property type="term" value="F:ATP binding"/>
    <property type="evidence" value="ECO:0007669"/>
    <property type="project" value="InterPro"/>
</dbReference>
<keyword evidence="3" id="KW-0418">Kinase</keyword>
<organism evidence="3 4">
    <name type="scientific">Hypsizygus marmoreus</name>
    <name type="common">White beech mushroom</name>
    <name type="synonym">Agaricus marmoreus</name>
    <dbReference type="NCBI Taxonomy" id="39966"/>
    <lineage>
        <taxon>Eukaryota</taxon>
        <taxon>Fungi</taxon>
        <taxon>Dikarya</taxon>
        <taxon>Basidiomycota</taxon>
        <taxon>Agaricomycotina</taxon>
        <taxon>Agaricomycetes</taxon>
        <taxon>Agaricomycetidae</taxon>
        <taxon>Agaricales</taxon>
        <taxon>Tricholomatineae</taxon>
        <taxon>Lyophyllaceae</taxon>
        <taxon>Hypsizygus</taxon>
    </lineage>
</organism>
<dbReference type="Pfam" id="PF00069">
    <property type="entry name" value="Pkinase"/>
    <property type="match status" value="1"/>
</dbReference>
<accession>A0A369J5U1</accession>
<protein>
    <submittedName>
        <fullName evidence="3">Mitogen-activated protein kinase 14B</fullName>
    </submittedName>
</protein>
<reference evidence="3" key="1">
    <citation type="submission" date="2018-04" db="EMBL/GenBank/DDBJ databases">
        <title>Whole genome sequencing of Hypsizygus marmoreus.</title>
        <authorList>
            <person name="Choi I.-G."/>
            <person name="Min B."/>
            <person name="Kim J.-G."/>
            <person name="Kim S."/>
            <person name="Oh Y.-L."/>
            <person name="Kong W.-S."/>
            <person name="Park H."/>
            <person name="Jeong J."/>
            <person name="Song E.-S."/>
        </authorList>
    </citation>
    <scope>NUCLEOTIDE SEQUENCE [LARGE SCALE GENOMIC DNA]</scope>
    <source>
        <strain evidence="3">51987-8</strain>
    </source>
</reference>
<feature type="region of interest" description="Disordered" evidence="1">
    <location>
        <begin position="301"/>
        <end position="347"/>
    </location>
</feature>
<dbReference type="Gene3D" id="3.30.200.20">
    <property type="entry name" value="Phosphorylase Kinase, domain 1"/>
    <property type="match status" value="1"/>
</dbReference>
<feature type="domain" description="Protein kinase" evidence="2">
    <location>
        <begin position="531"/>
        <end position="762"/>
    </location>
</feature>
<feature type="compositionally biased region" description="Basic and acidic residues" evidence="1">
    <location>
        <begin position="315"/>
        <end position="332"/>
    </location>
</feature>
<dbReference type="STRING" id="39966.A0A369J5U1"/>
<comment type="caution">
    <text evidence="3">The sequence shown here is derived from an EMBL/GenBank/DDBJ whole genome shotgun (WGS) entry which is preliminary data.</text>
</comment>